<protein>
    <recommendedName>
        <fullName evidence="8">Beta,beta-carotene 15,15'-monooxygenase</fullName>
    </recommendedName>
</protein>
<dbReference type="EMBL" id="BEZZ01000205">
    <property type="protein sequence ID" value="GCC28427.1"/>
    <property type="molecule type" value="Genomic_DNA"/>
</dbReference>
<dbReference type="PANTHER" id="PTHR10543:SF132">
    <property type="entry name" value="BETA,BETA-CAROTENE 15,15'-DIOXYGENASE"/>
    <property type="match status" value="1"/>
</dbReference>
<accession>A0A401SDD8</accession>
<evidence type="ECO:0000313" key="6">
    <source>
        <dbReference type="EMBL" id="GCC28427.1"/>
    </source>
</evidence>
<evidence type="ECO:0000256" key="5">
    <source>
        <dbReference type="RuleBase" id="RU003799"/>
    </source>
</evidence>
<dbReference type="GO" id="GO:0003834">
    <property type="term" value="F:beta-carotene 15,15'-dioxygenase activity"/>
    <property type="evidence" value="ECO:0007669"/>
    <property type="project" value="TreeGrafter"/>
</dbReference>
<dbReference type="GO" id="GO:0010436">
    <property type="term" value="F:carotenoid dioxygenase activity"/>
    <property type="evidence" value="ECO:0007669"/>
    <property type="project" value="TreeGrafter"/>
</dbReference>
<keyword evidence="3 4" id="KW-0408">Iron</keyword>
<dbReference type="Proteomes" id="UP000287033">
    <property type="component" value="Unassembled WGS sequence"/>
</dbReference>
<dbReference type="InterPro" id="IPR004294">
    <property type="entry name" value="Carotenoid_Oase"/>
</dbReference>
<dbReference type="GO" id="GO:0042574">
    <property type="term" value="P:retinal metabolic process"/>
    <property type="evidence" value="ECO:0007669"/>
    <property type="project" value="TreeGrafter"/>
</dbReference>
<feature type="binding site" evidence="4">
    <location>
        <position position="466"/>
    </location>
    <ligand>
        <name>Fe cation</name>
        <dbReference type="ChEBI" id="CHEBI:24875"/>
        <note>catalytic</note>
    </ligand>
</feature>
<dbReference type="GO" id="GO:0046872">
    <property type="term" value="F:metal ion binding"/>
    <property type="evidence" value="ECO:0007669"/>
    <property type="project" value="UniProtKB-KW"/>
</dbReference>
<dbReference type="PANTHER" id="PTHR10543">
    <property type="entry name" value="BETA-CAROTENE DIOXYGENASE"/>
    <property type="match status" value="1"/>
</dbReference>
<dbReference type="GO" id="GO:0016121">
    <property type="term" value="P:carotene catabolic process"/>
    <property type="evidence" value="ECO:0007669"/>
    <property type="project" value="TreeGrafter"/>
</dbReference>
<dbReference type="STRING" id="137246.A0A401SDD8"/>
<feature type="binding site" evidence="4">
    <location>
        <position position="172"/>
    </location>
    <ligand>
        <name>Fe cation</name>
        <dbReference type="ChEBI" id="CHEBI:24875"/>
        <note>catalytic</note>
    </ligand>
</feature>
<keyword evidence="2 4" id="KW-0479">Metal-binding</keyword>
<dbReference type="AlphaFoldDB" id="A0A401SDD8"/>
<feature type="binding site" evidence="4">
    <location>
        <position position="257"/>
    </location>
    <ligand>
        <name>Fe cation</name>
        <dbReference type="ChEBI" id="CHEBI:24875"/>
        <note>catalytic</note>
    </ligand>
</feature>
<dbReference type="Pfam" id="PF03055">
    <property type="entry name" value="RPE65"/>
    <property type="match status" value="2"/>
</dbReference>
<evidence type="ECO:0000256" key="4">
    <source>
        <dbReference type="PIRSR" id="PIRSR604294-1"/>
    </source>
</evidence>
<evidence type="ECO:0000256" key="2">
    <source>
        <dbReference type="ARBA" id="ARBA00022723"/>
    </source>
</evidence>
<dbReference type="OrthoDB" id="407010at2759"/>
<evidence type="ECO:0000256" key="3">
    <source>
        <dbReference type="ARBA" id="ARBA00023004"/>
    </source>
</evidence>
<gene>
    <name evidence="6" type="ORF">chiPu_0006857</name>
</gene>
<dbReference type="OMA" id="HEFIESN"/>
<reference evidence="6 7" key="1">
    <citation type="journal article" date="2018" name="Nat. Ecol. Evol.">
        <title>Shark genomes provide insights into elasmobranch evolution and the origin of vertebrates.</title>
        <authorList>
            <person name="Hara Y"/>
            <person name="Yamaguchi K"/>
            <person name="Onimaru K"/>
            <person name="Kadota M"/>
            <person name="Koyanagi M"/>
            <person name="Keeley SD"/>
            <person name="Tatsumi K"/>
            <person name="Tanaka K"/>
            <person name="Motone F"/>
            <person name="Kageyama Y"/>
            <person name="Nozu R"/>
            <person name="Adachi N"/>
            <person name="Nishimura O"/>
            <person name="Nakagawa R"/>
            <person name="Tanegashima C"/>
            <person name="Kiyatake I"/>
            <person name="Matsumoto R"/>
            <person name="Murakumo K"/>
            <person name="Nishida K"/>
            <person name="Terakita A"/>
            <person name="Kuratani S"/>
            <person name="Sato K"/>
            <person name="Hyodo S Kuraku.S."/>
        </authorList>
    </citation>
    <scope>NUCLEOTIDE SEQUENCE [LARGE SCALE GENOMIC DNA]</scope>
</reference>
<name>A0A401SDD8_CHIPU</name>
<comment type="similarity">
    <text evidence="1 5">Belongs to the carotenoid oxygenase family.</text>
</comment>
<comment type="caution">
    <text evidence="6">The sequence shown here is derived from an EMBL/GenBank/DDBJ whole genome shotgun (WGS) entry which is preliminary data.</text>
</comment>
<evidence type="ECO:0000256" key="1">
    <source>
        <dbReference type="ARBA" id="ARBA00006787"/>
    </source>
</evidence>
<organism evidence="6 7">
    <name type="scientific">Chiloscyllium punctatum</name>
    <name type="common">Brownbanded bambooshark</name>
    <name type="synonym">Hemiscyllium punctatum</name>
    <dbReference type="NCBI Taxonomy" id="137246"/>
    <lineage>
        <taxon>Eukaryota</taxon>
        <taxon>Metazoa</taxon>
        <taxon>Chordata</taxon>
        <taxon>Craniata</taxon>
        <taxon>Vertebrata</taxon>
        <taxon>Chondrichthyes</taxon>
        <taxon>Elasmobranchii</taxon>
        <taxon>Galeomorphii</taxon>
        <taxon>Galeoidea</taxon>
        <taxon>Orectolobiformes</taxon>
        <taxon>Hemiscylliidae</taxon>
        <taxon>Chiloscyllium</taxon>
    </lineage>
</organism>
<keyword evidence="7" id="KW-1185">Reference proteome</keyword>
<comment type="cofactor">
    <cofactor evidence="4">
        <name>Fe(2+)</name>
        <dbReference type="ChEBI" id="CHEBI:29033"/>
    </cofactor>
    <text evidence="4">Binds 1 Fe(2+) ion per subunit.</text>
</comment>
<evidence type="ECO:0000313" key="7">
    <source>
        <dbReference type="Proteomes" id="UP000287033"/>
    </source>
</evidence>
<proteinExistence type="inferred from homology"/>
<evidence type="ECO:0008006" key="8">
    <source>
        <dbReference type="Google" id="ProtNLM"/>
    </source>
</evidence>
<sequence length="489" mass="56358">MQSLFRGNKRESPEPVKAEIQGQIPQWLQGTLIRNGPGMHKIGDTVYNHWFDGLSLLHSFTFENGEVFYRSRYLRSDTYKSNIEANRIVVSEFGTMAYPDPCKNIFSKAVSYLTHAIPDFTDNCLINIIKYGEDFFASSEVNYIRRIDPRTLETLEKVDYTKYVSLNLATSHPHYDGEGNTYNMGTSIAEKGKTKYLFVKIPNTKLVTSKLDQEEPMDIIYLGFKKAFDKTYIHIIDRKTKKPLPVKFYTDALIVYHHVNAYEEDNHVVFDIIAYDDNGLYEMFYLENMTSSNQKFDIKGKTFSLPSCRRFIIPLDHDKTTELSRNMCTLGNTTAYALKEKDGSVYCKPEVLFEGIELPQINYDYNGSKYRYIYASKVRWRPIPTKVIKCDIQSRSCLEWREEHCWPAEPVFVKLPDSKDEDDGVILSSIVSTDAKKSSFLLILDAKTFKELGRASVSVDVHLDLHGIFIPEEELQAKKKLQSLEESSS</sequence>